<keyword evidence="2" id="KW-1185">Reference proteome</keyword>
<name>A0ABW0YMS4_9BACI</name>
<dbReference type="InterPro" id="IPR014871">
    <property type="entry name" value="dUTPase/dCTP_pyrophosphatase"/>
</dbReference>
<comment type="caution">
    <text evidence="1">The sequence shown here is derived from an EMBL/GenBank/DDBJ whole genome shotgun (WGS) entry which is preliminary data.</text>
</comment>
<dbReference type="GO" id="GO:0004170">
    <property type="term" value="F:dUTP diphosphatase activity"/>
    <property type="evidence" value="ECO:0007669"/>
    <property type="project" value="UniProtKB-EC"/>
</dbReference>
<evidence type="ECO:0000313" key="2">
    <source>
        <dbReference type="Proteomes" id="UP001596142"/>
    </source>
</evidence>
<dbReference type="SUPFAM" id="SSF101386">
    <property type="entry name" value="all-alpha NTP pyrophosphatases"/>
    <property type="match status" value="1"/>
</dbReference>
<dbReference type="PIRSF" id="PIRSF030140">
    <property type="entry name" value="UCP030140"/>
    <property type="match status" value="1"/>
</dbReference>
<proteinExistence type="predicted"/>
<dbReference type="Gene3D" id="1.10.4010.10">
    <property type="entry name" value="Type II deoxyuridine triphosphatase"/>
    <property type="match status" value="1"/>
</dbReference>
<dbReference type="Pfam" id="PF08761">
    <property type="entry name" value="dUTPase_2"/>
    <property type="match status" value="1"/>
</dbReference>
<gene>
    <name evidence="1" type="ORF">ACFPU1_08045</name>
</gene>
<dbReference type="Proteomes" id="UP001596142">
    <property type="component" value="Unassembled WGS sequence"/>
</dbReference>
<dbReference type="CDD" id="cd11527">
    <property type="entry name" value="NTP-PPase_dUTPase"/>
    <property type="match status" value="1"/>
</dbReference>
<dbReference type="EC" id="3.6.1.23" evidence="1"/>
<accession>A0ABW0YMS4</accession>
<dbReference type="InterPro" id="IPR016947">
    <property type="entry name" value="UCP030140"/>
</dbReference>
<sequence length="161" mass="18607">MNITRLFTLQKQLDDRILEEHRLKREDLFSSKILALEVEIGELANETRCFKYWSQKPPSSNSVILEEYVDGLHFILSLGIDGGWQRDTIEAGEPASTLTENFHKVFEAIFSLRQEPKKESFVTLLVVYLGLGKALGFSPEEVKEAYLEKNQKNHERQDEGY</sequence>
<evidence type="ECO:0000313" key="1">
    <source>
        <dbReference type="EMBL" id="MFC5712730.1"/>
    </source>
</evidence>
<organism evidence="1 2">
    <name type="scientific">Thalassorhabdus alkalitolerans</name>
    <dbReference type="NCBI Taxonomy" id="2282697"/>
    <lineage>
        <taxon>Bacteria</taxon>
        <taxon>Bacillati</taxon>
        <taxon>Bacillota</taxon>
        <taxon>Bacilli</taxon>
        <taxon>Bacillales</taxon>
        <taxon>Bacillaceae</taxon>
        <taxon>Thalassorhabdus</taxon>
    </lineage>
</organism>
<keyword evidence="1" id="KW-0378">Hydrolase</keyword>
<dbReference type="EMBL" id="JBHSOZ010000003">
    <property type="protein sequence ID" value="MFC5712730.1"/>
    <property type="molecule type" value="Genomic_DNA"/>
</dbReference>
<reference evidence="2" key="1">
    <citation type="journal article" date="2019" name="Int. J. Syst. Evol. Microbiol.">
        <title>The Global Catalogue of Microorganisms (GCM) 10K type strain sequencing project: providing services to taxonomists for standard genome sequencing and annotation.</title>
        <authorList>
            <consortium name="The Broad Institute Genomics Platform"/>
            <consortium name="The Broad Institute Genome Sequencing Center for Infectious Disease"/>
            <person name="Wu L."/>
            <person name="Ma J."/>
        </authorList>
    </citation>
    <scope>NUCLEOTIDE SEQUENCE [LARGE SCALE GENOMIC DNA]</scope>
    <source>
        <strain evidence="2">CECT 7184</strain>
    </source>
</reference>
<dbReference type="RefSeq" id="WP_385939956.1">
    <property type="nucleotide sequence ID" value="NZ_JBHSOZ010000003.1"/>
</dbReference>
<protein>
    <submittedName>
        <fullName evidence="1">dUTP diphosphatase</fullName>
        <ecNumber evidence="1">3.6.1.23</ecNumber>
    </submittedName>
</protein>